<sequence>MLKEDYSNVDEAIWEVHDMCAKVGVDPLASSKGF</sequence>
<reference evidence="1 2" key="1">
    <citation type="submission" date="2024-02" db="EMBL/GenBank/DDBJ databases">
        <title>de novo genome assembly of Solanum bulbocastanum strain 11H21.</title>
        <authorList>
            <person name="Hosaka A.J."/>
        </authorList>
    </citation>
    <scope>NUCLEOTIDE SEQUENCE [LARGE SCALE GENOMIC DNA]</scope>
    <source>
        <tissue evidence="1">Young leaves</tissue>
    </source>
</reference>
<organism evidence="1 2">
    <name type="scientific">Solanum bulbocastanum</name>
    <name type="common">Wild potato</name>
    <dbReference type="NCBI Taxonomy" id="147425"/>
    <lineage>
        <taxon>Eukaryota</taxon>
        <taxon>Viridiplantae</taxon>
        <taxon>Streptophyta</taxon>
        <taxon>Embryophyta</taxon>
        <taxon>Tracheophyta</taxon>
        <taxon>Spermatophyta</taxon>
        <taxon>Magnoliopsida</taxon>
        <taxon>eudicotyledons</taxon>
        <taxon>Gunneridae</taxon>
        <taxon>Pentapetalae</taxon>
        <taxon>asterids</taxon>
        <taxon>lamiids</taxon>
        <taxon>Solanales</taxon>
        <taxon>Solanaceae</taxon>
        <taxon>Solanoideae</taxon>
        <taxon>Solaneae</taxon>
        <taxon>Solanum</taxon>
    </lineage>
</organism>
<keyword evidence="2" id="KW-1185">Reference proteome</keyword>
<proteinExistence type="predicted"/>
<dbReference type="Gene3D" id="6.10.140.180">
    <property type="match status" value="1"/>
</dbReference>
<name>A0AAN8T0D7_SOLBU</name>
<evidence type="ECO:0000313" key="2">
    <source>
        <dbReference type="Proteomes" id="UP001371456"/>
    </source>
</evidence>
<dbReference type="EMBL" id="JBANQN010000011">
    <property type="protein sequence ID" value="KAK6775553.1"/>
    <property type="molecule type" value="Genomic_DNA"/>
</dbReference>
<dbReference type="Proteomes" id="UP001371456">
    <property type="component" value="Unassembled WGS sequence"/>
</dbReference>
<gene>
    <name evidence="1" type="ORF">RDI58_026554</name>
</gene>
<dbReference type="AlphaFoldDB" id="A0AAN8T0D7"/>
<comment type="caution">
    <text evidence="1">The sequence shown here is derived from an EMBL/GenBank/DDBJ whole genome shotgun (WGS) entry which is preliminary data.</text>
</comment>
<protein>
    <submittedName>
        <fullName evidence="1">Uncharacterized protein</fullName>
    </submittedName>
</protein>
<evidence type="ECO:0000313" key="1">
    <source>
        <dbReference type="EMBL" id="KAK6775553.1"/>
    </source>
</evidence>
<accession>A0AAN8T0D7</accession>